<name>A0ABS7FQ61_9ACTN</name>
<evidence type="ECO:0000313" key="2">
    <source>
        <dbReference type="Proteomes" id="UP000774570"/>
    </source>
</evidence>
<organism evidence="1 2">
    <name type="scientific">Actinomadura parmotrematis</name>
    <dbReference type="NCBI Taxonomy" id="2864039"/>
    <lineage>
        <taxon>Bacteria</taxon>
        <taxon>Bacillati</taxon>
        <taxon>Actinomycetota</taxon>
        <taxon>Actinomycetes</taxon>
        <taxon>Streptosporangiales</taxon>
        <taxon>Thermomonosporaceae</taxon>
        <taxon>Actinomadura</taxon>
    </lineage>
</organism>
<sequence>MDAAALLAAIEPLEHAERCRRLADLRRTARPGEVAALLAELDGRGHYERDLALFVAGAVRDAPSLAHIVRTAAAPESDLAAAAIGLAVRHGADAGALGGLVDDAPAASRALLYRAVRRYGRRDLAEALIDRVAARWGGGEAAALLPACGEDAVRARLPHLGRLSPNTATLGRAHPGPLLDHVEREFAGLPAHLTGHWWWAYGPGIAAAAPHAPDRVLGLLERHWHRGPFPAALRKRLGLLLDAAPGRVVALLTAPDRRHELARLLWQRSFRDRLPRLADGDVAALARAVRSLPGAHPQFVGAFPPARRAEVFALVAEGRDPETAIVDEALLDVLPAAARAREARRMLGLRGVAERPDAARRTAAHLPYDEAGPVLVPLTRSPDADERATGYRLLVACAGRARDPRVLTRLLEALGRLRNDQEPVRAAALNALARIPFHAVRAEHGAALIALTDDALRARDVSGESTGALARIAVGLCRQSALRNDAEILATGAGIFGRLVAGLGRMQLLGLPGALRRGHERAFTERLAPGLDEAARRGDHAPALALATALGRRGHDLPAVRAGLAAALDARVGGTVRQAVQLWLEPPGPRRERVAALLARDPSMILLPAVFERVAAQRTDLLGAALAGTPPAGMFAVPGPLYVPSAGPQWTRRWTAAQRGRYLRLLHRRAGDTGETAARRQEAVRLIAHLPGAEVADLRRHLRYEATRRAALTGAPWTARPQDALPLLLSHAGSDDAHVAVYAAARAARSVRPSALPALLGPVLAGGKITARKEAVRILLDNRAPGALDALAAAFADPGQHRDVRGAIVAAARRRFPDPAAERILAEAVTGPRDLARAALGARPPDLPEDARARYAALVLQVAASPDPETRREALPAVPAWAPWAPDAPALLAAQVADLDATATWRASAAALVACAAAGHGAAGLAAAADRLAAAPAGPDAEGERDRPAAQRLAALVDEVEGLVPDDRDGAERAAAALDGRLPEPAGAALAAATLRWDGPGTAAALDALADRPAGGVLAVRDVADRLADAPDPGAVLPHAARLAARGDLAGGLFAAALVTDHGEEAGWPGPWRALLRGLRAHPEPEVRYLAETARTAAE</sequence>
<dbReference type="Proteomes" id="UP000774570">
    <property type="component" value="Unassembled WGS sequence"/>
</dbReference>
<evidence type="ECO:0008006" key="3">
    <source>
        <dbReference type="Google" id="ProtNLM"/>
    </source>
</evidence>
<dbReference type="EMBL" id="JAIBOA010000004">
    <property type="protein sequence ID" value="MBW8482540.1"/>
    <property type="molecule type" value="Genomic_DNA"/>
</dbReference>
<reference evidence="1 2" key="1">
    <citation type="submission" date="2021-07" db="EMBL/GenBank/DDBJ databases">
        <title>Actinomadura sp. PM05-2 isolated from lichen.</title>
        <authorList>
            <person name="Somphong A."/>
            <person name="Phongsopitanun W."/>
            <person name="Tanasupawat S."/>
            <person name="Peongsungnone V."/>
        </authorList>
    </citation>
    <scope>NUCLEOTIDE SEQUENCE [LARGE SCALE GENOMIC DNA]</scope>
    <source>
        <strain evidence="1 2">PM05-2</strain>
    </source>
</reference>
<protein>
    <recommendedName>
        <fullName evidence="3">HEAT repeat domain-containing protein</fullName>
    </recommendedName>
</protein>
<evidence type="ECO:0000313" key="1">
    <source>
        <dbReference type="EMBL" id="MBW8482540.1"/>
    </source>
</evidence>
<dbReference type="RefSeq" id="WP_220165108.1">
    <property type="nucleotide sequence ID" value="NZ_JAIBOA010000004.1"/>
</dbReference>
<gene>
    <name evidence="1" type="ORF">K1Y72_09205</name>
</gene>
<accession>A0ABS7FQ61</accession>
<keyword evidence="2" id="KW-1185">Reference proteome</keyword>
<comment type="caution">
    <text evidence="1">The sequence shown here is derived from an EMBL/GenBank/DDBJ whole genome shotgun (WGS) entry which is preliminary data.</text>
</comment>
<proteinExistence type="predicted"/>